<evidence type="ECO:0000256" key="1">
    <source>
        <dbReference type="SAM" id="Coils"/>
    </source>
</evidence>
<evidence type="ECO:0000313" key="3">
    <source>
        <dbReference type="Proteomes" id="UP000676336"/>
    </source>
</evidence>
<dbReference type="Proteomes" id="UP000676336">
    <property type="component" value="Unassembled WGS sequence"/>
</dbReference>
<accession>A0A8S3K795</accession>
<feature type="non-terminal residue" evidence="2">
    <location>
        <position position="1"/>
    </location>
</feature>
<keyword evidence="1" id="KW-0175">Coiled coil</keyword>
<feature type="coiled-coil region" evidence="1">
    <location>
        <begin position="27"/>
        <end position="54"/>
    </location>
</feature>
<evidence type="ECO:0000313" key="2">
    <source>
        <dbReference type="EMBL" id="CAF5226816.1"/>
    </source>
</evidence>
<dbReference type="EMBL" id="CAJOBI010362449">
    <property type="protein sequence ID" value="CAF5226816.1"/>
    <property type="molecule type" value="Genomic_DNA"/>
</dbReference>
<dbReference type="AlphaFoldDB" id="A0A8S3K795"/>
<organism evidence="2 3">
    <name type="scientific">Rotaria magnacalcarata</name>
    <dbReference type="NCBI Taxonomy" id="392030"/>
    <lineage>
        <taxon>Eukaryota</taxon>
        <taxon>Metazoa</taxon>
        <taxon>Spiralia</taxon>
        <taxon>Gnathifera</taxon>
        <taxon>Rotifera</taxon>
        <taxon>Eurotatoria</taxon>
        <taxon>Bdelloidea</taxon>
        <taxon>Philodinida</taxon>
        <taxon>Philodinidae</taxon>
        <taxon>Rotaria</taxon>
    </lineage>
</organism>
<reference evidence="2" key="1">
    <citation type="submission" date="2021-02" db="EMBL/GenBank/DDBJ databases">
        <authorList>
            <person name="Nowell W R."/>
        </authorList>
    </citation>
    <scope>NUCLEOTIDE SEQUENCE</scope>
</reference>
<proteinExistence type="predicted"/>
<name>A0A8S3K795_9BILA</name>
<sequence length="71" mass="8383">NQIFIKRRLEISVNNLESNCQLIDVERIKLTNDIKESQHNKQQLETLLQKANVQVAEQGNLFIHRTLRDEN</sequence>
<gene>
    <name evidence="2" type="ORF">SMN809_LOCUS84972</name>
</gene>
<comment type="caution">
    <text evidence="2">The sequence shown here is derived from an EMBL/GenBank/DDBJ whole genome shotgun (WGS) entry which is preliminary data.</text>
</comment>
<protein>
    <submittedName>
        <fullName evidence="2">Uncharacterized protein</fullName>
    </submittedName>
</protein>